<evidence type="ECO:0000313" key="2">
    <source>
        <dbReference type="EMBL" id="KAF2092729.1"/>
    </source>
</evidence>
<dbReference type="GO" id="GO:0005975">
    <property type="term" value="P:carbohydrate metabolic process"/>
    <property type="evidence" value="ECO:0007669"/>
    <property type="project" value="InterPro"/>
</dbReference>
<comment type="caution">
    <text evidence="2">The sequence shown here is derived from an EMBL/GenBank/DDBJ whole genome shotgun (WGS) entry which is preliminary data.</text>
</comment>
<dbReference type="EMBL" id="ML978143">
    <property type="protein sequence ID" value="KAF2092729.1"/>
    <property type="molecule type" value="Genomic_DNA"/>
</dbReference>
<name>A0A9P4I316_9PEZI</name>
<sequence>MTTLYLPKSDDLKVKPWKWDDHYDFPRNLIGYGSKSHNPEWPNNAKIAVSFVINYEEGAENCVLNGDLHSETGLWEKPGGEPYIQERAINIESEYDYGSRAGVWRIFRLFNKYNIKYTLYAVGKALEDNPEVAKSSVENGHDIASHAYRWIDYHTVGPEEEKEYIRKGMDSIKNLTGSYPKGWYYGRLSPRSHALVWDVYKEKGVPLVWNSDSYADDVPYWQDVPAEKDDPNPKGMLMVPYSYDCNDFKYYVAQGFSAPNDFYDHIKSAFDVLYEEGVAGMPKMMTVALHCRCTGKPARLMALKKFVEYITAKPGVWIATRTQIAEHFAATFPYKKGQLA</sequence>
<dbReference type="AlphaFoldDB" id="A0A9P4I316"/>
<dbReference type="OrthoDB" id="9970124at2759"/>
<evidence type="ECO:0000313" key="3">
    <source>
        <dbReference type="Proteomes" id="UP000799772"/>
    </source>
</evidence>
<dbReference type="InterPro" id="IPR011330">
    <property type="entry name" value="Glyco_hydro/deAcase_b/a-brl"/>
</dbReference>
<dbReference type="Gene3D" id="3.20.20.370">
    <property type="entry name" value="Glycoside hydrolase/deacetylase"/>
    <property type="match status" value="1"/>
</dbReference>
<gene>
    <name evidence="2" type="ORF">NA57DRAFT_62252</name>
</gene>
<dbReference type="PANTHER" id="PTHR43123">
    <property type="entry name" value="POLYSACCHARIDE DEACETYLASE-RELATED"/>
    <property type="match status" value="1"/>
</dbReference>
<dbReference type="Pfam" id="PF01522">
    <property type="entry name" value="Polysacc_deac_1"/>
    <property type="match status" value="1"/>
</dbReference>
<keyword evidence="3" id="KW-1185">Reference proteome</keyword>
<dbReference type="InterPro" id="IPR002509">
    <property type="entry name" value="NODB_dom"/>
</dbReference>
<protein>
    <submittedName>
        <fullName evidence="2">Polysaccharide deacetylase</fullName>
    </submittedName>
</protein>
<dbReference type="PANTHER" id="PTHR43123:SF1">
    <property type="entry name" value="POLYSACCHARIDE DEACETYLASE-RELATED"/>
    <property type="match status" value="1"/>
</dbReference>
<proteinExistence type="predicted"/>
<feature type="domain" description="NodB homology" evidence="1">
    <location>
        <begin position="89"/>
        <end position="319"/>
    </location>
</feature>
<evidence type="ECO:0000259" key="1">
    <source>
        <dbReference type="PROSITE" id="PS51677"/>
    </source>
</evidence>
<dbReference type="GO" id="GO:0016810">
    <property type="term" value="F:hydrolase activity, acting on carbon-nitrogen (but not peptide) bonds"/>
    <property type="evidence" value="ECO:0007669"/>
    <property type="project" value="InterPro"/>
</dbReference>
<accession>A0A9P4I316</accession>
<reference evidence="2" key="1">
    <citation type="journal article" date="2020" name="Stud. Mycol.">
        <title>101 Dothideomycetes genomes: a test case for predicting lifestyles and emergence of pathogens.</title>
        <authorList>
            <person name="Haridas S."/>
            <person name="Albert R."/>
            <person name="Binder M."/>
            <person name="Bloem J."/>
            <person name="Labutti K."/>
            <person name="Salamov A."/>
            <person name="Andreopoulos B."/>
            <person name="Baker S."/>
            <person name="Barry K."/>
            <person name="Bills G."/>
            <person name="Bluhm B."/>
            <person name="Cannon C."/>
            <person name="Castanera R."/>
            <person name="Culley D."/>
            <person name="Daum C."/>
            <person name="Ezra D."/>
            <person name="Gonzalez J."/>
            <person name="Henrissat B."/>
            <person name="Kuo A."/>
            <person name="Liang C."/>
            <person name="Lipzen A."/>
            <person name="Lutzoni F."/>
            <person name="Magnuson J."/>
            <person name="Mondo S."/>
            <person name="Nolan M."/>
            <person name="Ohm R."/>
            <person name="Pangilinan J."/>
            <person name="Park H.-J."/>
            <person name="Ramirez L."/>
            <person name="Alfaro M."/>
            <person name="Sun H."/>
            <person name="Tritt A."/>
            <person name="Yoshinaga Y."/>
            <person name="Zwiers L.-H."/>
            <person name="Turgeon B."/>
            <person name="Goodwin S."/>
            <person name="Spatafora J."/>
            <person name="Crous P."/>
            <person name="Grigoriev I."/>
        </authorList>
    </citation>
    <scope>NUCLEOTIDE SEQUENCE</scope>
    <source>
        <strain evidence="2">CBS 133067</strain>
    </source>
</reference>
<organism evidence="2 3">
    <name type="scientific">Rhizodiscina lignyota</name>
    <dbReference type="NCBI Taxonomy" id="1504668"/>
    <lineage>
        <taxon>Eukaryota</taxon>
        <taxon>Fungi</taxon>
        <taxon>Dikarya</taxon>
        <taxon>Ascomycota</taxon>
        <taxon>Pezizomycotina</taxon>
        <taxon>Dothideomycetes</taxon>
        <taxon>Pleosporomycetidae</taxon>
        <taxon>Aulographales</taxon>
        <taxon>Rhizodiscinaceae</taxon>
        <taxon>Rhizodiscina</taxon>
    </lineage>
</organism>
<dbReference type="PROSITE" id="PS51677">
    <property type="entry name" value="NODB"/>
    <property type="match status" value="1"/>
</dbReference>
<dbReference type="Proteomes" id="UP000799772">
    <property type="component" value="Unassembled WGS sequence"/>
</dbReference>
<dbReference type="SUPFAM" id="SSF88713">
    <property type="entry name" value="Glycoside hydrolase/deacetylase"/>
    <property type="match status" value="1"/>
</dbReference>